<evidence type="ECO:0000313" key="7">
    <source>
        <dbReference type="Proteomes" id="UP000675881"/>
    </source>
</evidence>
<dbReference type="GO" id="GO:0140359">
    <property type="term" value="F:ABC-type transporter activity"/>
    <property type="evidence" value="ECO:0007669"/>
    <property type="project" value="InterPro"/>
</dbReference>
<keyword evidence="7" id="KW-1185">Reference proteome</keyword>
<dbReference type="InterPro" id="IPR011527">
    <property type="entry name" value="ABC1_TM_dom"/>
</dbReference>
<dbReference type="GO" id="GO:0042760">
    <property type="term" value="P:very long-chain fatty acid catabolic process"/>
    <property type="evidence" value="ECO:0007669"/>
    <property type="project" value="TreeGrafter"/>
</dbReference>
<sequence length="287" mass="33157">MFLREKAEEIAFSNSAIIESIKTNKLLKSLIKSQLSVYTWEILLDLWINIFDYVGAIISYLIIAVPVFTGFYDSLDQAKLGNQISQNSFVCMTLIYNLSQLVDLASKFANMAGVTHHSIEFLSQRPLMTDGSLLQNMIYPSEVPISPDLTWFKDQLTRFNLDHLYKQYDLFQYQNRWEDILSPGEMQRICFIRVFYHRPQVVLLDESTASLPTNIEAMLYEYLIITCPKITILSVGHRDSLRKYHMKELQLQCNGEHICGNLGQTRGLLETPFPTCVELCLNPCWQC</sequence>
<reference evidence="6" key="1">
    <citation type="submission" date="2021-02" db="EMBL/GenBank/DDBJ databases">
        <authorList>
            <person name="Bekaert M."/>
        </authorList>
    </citation>
    <scope>NUCLEOTIDE SEQUENCE</scope>
    <source>
        <strain evidence="6">IoA-00</strain>
    </source>
</reference>
<dbReference type="SUPFAM" id="SSF52540">
    <property type="entry name" value="P-loop containing nucleoside triphosphate hydrolases"/>
    <property type="match status" value="1"/>
</dbReference>
<accession>A0A7R8CC36</accession>
<dbReference type="Pfam" id="PF06472">
    <property type="entry name" value="ABC_membrane_2"/>
    <property type="match status" value="1"/>
</dbReference>
<dbReference type="PANTHER" id="PTHR11384:SF59">
    <property type="entry name" value="LYSOSOMAL COBALAMIN TRANSPORTER ABCD4"/>
    <property type="match status" value="1"/>
</dbReference>
<dbReference type="Gene3D" id="3.40.50.300">
    <property type="entry name" value="P-loop containing nucleotide triphosphate hydrolases"/>
    <property type="match status" value="1"/>
</dbReference>
<dbReference type="PROSITE" id="PS50893">
    <property type="entry name" value="ABC_TRANSPORTER_2"/>
    <property type="match status" value="1"/>
</dbReference>
<dbReference type="OrthoDB" id="422637at2759"/>
<dbReference type="GO" id="GO:0005778">
    <property type="term" value="C:peroxisomal membrane"/>
    <property type="evidence" value="ECO:0007669"/>
    <property type="project" value="TreeGrafter"/>
</dbReference>
<gene>
    <name evidence="6" type="ORF">LSAA_1286</name>
</gene>
<organism evidence="6 7">
    <name type="scientific">Lepeophtheirus salmonis</name>
    <name type="common">Salmon louse</name>
    <name type="synonym">Caligus salmonis</name>
    <dbReference type="NCBI Taxonomy" id="72036"/>
    <lineage>
        <taxon>Eukaryota</taxon>
        <taxon>Metazoa</taxon>
        <taxon>Ecdysozoa</taxon>
        <taxon>Arthropoda</taxon>
        <taxon>Crustacea</taxon>
        <taxon>Multicrustacea</taxon>
        <taxon>Hexanauplia</taxon>
        <taxon>Copepoda</taxon>
        <taxon>Siphonostomatoida</taxon>
        <taxon>Caligidae</taxon>
        <taxon>Lepeophtheirus</taxon>
    </lineage>
</organism>
<evidence type="ECO:0000256" key="5">
    <source>
        <dbReference type="ARBA" id="ARBA00023136"/>
    </source>
</evidence>
<comment type="similarity">
    <text evidence="1">Belongs to the ABC transporter superfamily. ABCD family. Peroxisomal fatty acyl CoA transporter (TC 3.A.1.203) subfamily.</text>
</comment>
<proteinExistence type="inferred from homology"/>
<keyword evidence="2" id="KW-0813">Transport</keyword>
<name>A0A7R8CC36_LEPSM</name>
<dbReference type="Proteomes" id="UP000675881">
    <property type="component" value="Chromosome 1"/>
</dbReference>
<evidence type="ECO:0000256" key="2">
    <source>
        <dbReference type="ARBA" id="ARBA00022448"/>
    </source>
</evidence>
<dbReference type="EMBL" id="HG994580">
    <property type="protein sequence ID" value="CAF2762000.1"/>
    <property type="molecule type" value="Genomic_DNA"/>
</dbReference>
<dbReference type="GO" id="GO:0015910">
    <property type="term" value="P:long-chain fatty acid import into peroxisome"/>
    <property type="evidence" value="ECO:0007669"/>
    <property type="project" value="TreeGrafter"/>
</dbReference>
<keyword evidence="3" id="KW-0812">Transmembrane</keyword>
<dbReference type="InterPro" id="IPR050835">
    <property type="entry name" value="ABC_transporter_sub-D"/>
</dbReference>
<dbReference type="GO" id="GO:0007031">
    <property type="term" value="P:peroxisome organization"/>
    <property type="evidence" value="ECO:0007669"/>
    <property type="project" value="TreeGrafter"/>
</dbReference>
<dbReference type="Pfam" id="PF00005">
    <property type="entry name" value="ABC_tran"/>
    <property type="match status" value="1"/>
</dbReference>
<keyword evidence="4" id="KW-1133">Transmembrane helix</keyword>
<dbReference type="InterPro" id="IPR017871">
    <property type="entry name" value="ABC_transporter-like_CS"/>
</dbReference>
<dbReference type="InterPro" id="IPR027417">
    <property type="entry name" value="P-loop_NTPase"/>
</dbReference>
<dbReference type="InterPro" id="IPR003439">
    <property type="entry name" value="ABC_transporter-like_ATP-bd"/>
</dbReference>
<dbReference type="GO" id="GO:0005324">
    <property type="term" value="F:long-chain fatty acid transmembrane transporter activity"/>
    <property type="evidence" value="ECO:0007669"/>
    <property type="project" value="TreeGrafter"/>
</dbReference>
<evidence type="ECO:0000256" key="3">
    <source>
        <dbReference type="ARBA" id="ARBA00022692"/>
    </source>
</evidence>
<evidence type="ECO:0000313" key="6">
    <source>
        <dbReference type="EMBL" id="CAF2762000.1"/>
    </source>
</evidence>
<dbReference type="GO" id="GO:0006635">
    <property type="term" value="P:fatty acid beta-oxidation"/>
    <property type="evidence" value="ECO:0007669"/>
    <property type="project" value="TreeGrafter"/>
</dbReference>
<dbReference type="PANTHER" id="PTHR11384">
    <property type="entry name" value="ATP-BINDING CASSETTE, SUB-FAMILY D MEMBER"/>
    <property type="match status" value="1"/>
</dbReference>
<dbReference type="PROSITE" id="PS00211">
    <property type="entry name" value="ABC_TRANSPORTER_1"/>
    <property type="match status" value="1"/>
</dbReference>
<dbReference type="AlphaFoldDB" id="A0A7R8CC36"/>
<evidence type="ECO:0000256" key="4">
    <source>
        <dbReference type="ARBA" id="ARBA00022989"/>
    </source>
</evidence>
<protein>
    <submittedName>
        <fullName evidence="6">ABCD4</fullName>
    </submittedName>
</protein>
<keyword evidence="5" id="KW-0472">Membrane</keyword>
<evidence type="ECO:0000256" key="1">
    <source>
        <dbReference type="ARBA" id="ARBA00008575"/>
    </source>
</evidence>
<dbReference type="GO" id="GO:0005524">
    <property type="term" value="F:ATP binding"/>
    <property type="evidence" value="ECO:0007669"/>
    <property type="project" value="InterPro"/>
</dbReference>
<dbReference type="GO" id="GO:0016887">
    <property type="term" value="F:ATP hydrolysis activity"/>
    <property type="evidence" value="ECO:0007669"/>
    <property type="project" value="InterPro"/>
</dbReference>